<dbReference type="VEuPathDB" id="FungiDB:BCV72DRAFT_330684"/>
<feature type="region of interest" description="Disordered" evidence="1">
    <location>
        <begin position="93"/>
        <end position="125"/>
    </location>
</feature>
<evidence type="ECO:0000313" key="2">
    <source>
        <dbReference type="EMBL" id="ORE10928.1"/>
    </source>
</evidence>
<proteinExistence type="predicted"/>
<protein>
    <submittedName>
        <fullName evidence="2">Uncharacterized protein</fullName>
    </submittedName>
</protein>
<gene>
    <name evidence="2" type="ORF">BCV72DRAFT_330684</name>
</gene>
<dbReference type="OrthoDB" id="2237019at2759"/>
<reference evidence="2" key="1">
    <citation type="journal article" date="2016" name="Proc. Natl. Acad. Sci. U.S.A.">
        <title>Lipid metabolic changes in an early divergent fungus govern the establishment of a mutualistic symbiosis with endobacteria.</title>
        <authorList>
            <person name="Lastovetsky O.A."/>
            <person name="Gaspar M.L."/>
            <person name="Mondo S.J."/>
            <person name="LaButti K.M."/>
            <person name="Sandor L."/>
            <person name="Grigoriev I.V."/>
            <person name="Henry S.A."/>
            <person name="Pawlowska T.E."/>
        </authorList>
    </citation>
    <scope>NUCLEOTIDE SEQUENCE [LARGE SCALE GENOMIC DNA]</scope>
    <source>
        <strain evidence="2">ATCC 52814</strain>
    </source>
</reference>
<sequence length="187" mass="22279">MFANTVKSDGFSVNFVFNKRTTSPWHKKIETNILSPKTPQCAAYFVYIEYILTHVGALSAFYDYKIAKARFYLYQDRQRAAEEMVNMLVNGGTKYNKKKRKKRNREKKRSKKQKLMANPKEKKEPSCQKQWKLAKLQMEREKVLLVVFGARMFGKDSMKLKGNRRGVTGIFWRALKRRSSWRYRHYN</sequence>
<organism evidence="2">
    <name type="scientific">Rhizopus microsporus var. microsporus</name>
    <dbReference type="NCBI Taxonomy" id="86635"/>
    <lineage>
        <taxon>Eukaryota</taxon>
        <taxon>Fungi</taxon>
        <taxon>Fungi incertae sedis</taxon>
        <taxon>Mucoromycota</taxon>
        <taxon>Mucoromycotina</taxon>
        <taxon>Mucoromycetes</taxon>
        <taxon>Mucorales</taxon>
        <taxon>Mucorineae</taxon>
        <taxon>Rhizopodaceae</taxon>
        <taxon>Rhizopus</taxon>
    </lineage>
</organism>
<dbReference type="AlphaFoldDB" id="A0A1X0RGC2"/>
<feature type="compositionally biased region" description="Basic residues" evidence="1">
    <location>
        <begin position="95"/>
        <end position="114"/>
    </location>
</feature>
<dbReference type="Proteomes" id="UP000242414">
    <property type="component" value="Unassembled WGS sequence"/>
</dbReference>
<name>A0A1X0RGC2_RHIZD</name>
<evidence type="ECO:0000256" key="1">
    <source>
        <dbReference type="SAM" id="MobiDB-lite"/>
    </source>
</evidence>
<accession>A0A1X0RGC2</accession>
<dbReference type="EMBL" id="KV921861">
    <property type="protein sequence ID" value="ORE10928.1"/>
    <property type="molecule type" value="Genomic_DNA"/>
</dbReference>